<keyword evidence="7" id="KW-0732">Signal</keyword>
<dbReference type="InterPro" id="IPR034202">
    <property type="entry name" value="Subtilisin_Carlsberg-like"/>
</dbReference>
<evidence type="ECO:0000313" key="9">
    <source>
        <dbReference type="EMBL" id="MDM5263033.1"/>
    </source>
</evidence>
<dbReference type="PROSITE" id="PS00137">
    <property type="entry name" value="SUBTILASE_HIS"/>
    <property type="match status" value="1"/>
</dbReference>
<evidence type="ECO:0000256" key="3">
    <source>
        <dbReference type="ARBA" id="ARBA00022723"/>
    </source>
</evidence>
<dbReference type="CDD" id="cd07477">
    <property type="entry name" value="Peptidases_S8_Subtilisin_subset"/>
    <property type="match status" value="1"/>
</dbReference>
<accession>A0ABT7QPM8</accession>
<feature type="active site" description="Charge relay system" evidence="6">
    <location>
        <position position="172"/>
    </location>
</feature>
<feature type="domain" description="Peptidase S8/S53" evidence="8">
    <location>
        <begin position="132"/>
        <end position="369"/>
    </location>
</feature>
<gene>
    <name evidence="9" type="ORF">PF327_02370</name>
</gene>
<dbReference type="SUPFAM" id="SSF52743">
    <property type="entry name" value="Subtilisin-like"/>
    <property type="match status" value="1"/>
</dbReference>
<keyword evidence="3" id="KW-0479">Metal-binding</keyword>
<evidence type="ECO:0000256" key="2">
    <source>
        <dbReference type="ARBA" id="ARBA00022670"/>
    </source>
</evidence>
<sequence>MRNNKFFNLYAILLSILTFTSAMFASPGETPRKIIVFQKSFSNKAAQVDLIKKTGAIPIKPLKIINGMAVYLPEQAQSALEEHLGAEIVRIDEDIIVHGTAPGGGEQPLQELPWGIDRIEADIAWGDSNGTMVNVAILDTGANLDHLDLIDNIKGNYNAISSRKSAADDHGHGTHVTGIIGAVNNAIGVVGVGPQVNLYPVKVLDRKNEGFLSDIVDGMQWCIDNNMQVINMSFGSLATNQAYHDAFIAVHNAGIVQVAAAGNTGGAILYPAKYPETIAVSSVDLADQLAASSARGAEIDLAAPGVGINSTAIDGLYTTMSGTSMAAPHVTGAVALLLATDGTLTPSEVKVKLKNTAEDLGLPTIEQGAGLIRADLAIQ</sequence>
<protein>
    <submittedName>
        <fullName evidence="9">S8 family peptidase</fullName>
    </submittedName>
</protein>
<dbReference type="InterPro" id="IPR015500">
    <property type="entry name" value="Peptidase_S8_subtilisin-rel"/>
</dbReference>
<name>A0ABT7QPM8_9BACT</name>
<feature type="active site" description="Charge relay system" evidence="6">
    <location>
        <position position="324"/>
    </location>
</feature>
<feature type="active site" description="Charge relay system" evidence="6">
    <location>
        <position position="139"/>
    </location>
</feature>
<dbReference type="InterPro" id="IPR023828">
    <property type="entry name" value="Peptidase_S8_Ser-AS"/>
</dbReference>
<evidence type="ECO:0000256" key="5">
    <source>
        <dbReference type="ARBA" id="ARBA00022825"/>
    </source>
</evidence>
<keyword evidence="2 6" id="KW-0645">Protease</keyword>
<dbReference type="Pfam" id="PF00082">
    <property type="entry name" value="Peptidase_S8"/>
    <property type="match status" value="1"/>
</dbReference>
<evidence type="ECO:0000259" key="8">
    <source>
        <dbReference type="Pfam" id="PF00082"/>
    </source>
</evidence>
<dbReference type="PRINTS" id="PR00723">
    <property type="entry name" value="SUBTILISIN"/>
</dbReference>
<evidence type="ECO:0000256" key="1">
    <source>
        <dbReference type="ARBA" id="ARBA00011073"/>
    </source>
</evidence>
<dbReference type="InterPro" id="IPR022398">
    <property type="entry name" value="Peptidase_S8_His-AS"/>
</dbReference>
<evidence type="ECO:0000256" key="4">
    <source>
        <dbReference type="ARBA" id="ARBA00022801"/>
    </source>
</evidence>
<organism evidence="9 10">
    <name type="scientific">Sulfurovum xiamenensis</name>
    <dbReference type="NCBI Taxonomy" id="3019066"/>
    <lineage>
        <taxon>Bacteria</taxon>
        <taxon>Pseudomonadati</taxon>
        <taxon>Campylobacterota</taxon>
        <taxon>Epsilonproteobacteria</taxon>
        <taxon>Campylobacterales</taxon>
        <taxon>Sulfurovaceae</taxon>
        <taxon>Sulfurovum</taxon>
    </lineage>
</organism>
<dbReference type="Proteomes" id="UP001169066">
    <property type="component" value="Unassembled WGS sequence"/>
</dbReference>
<proteinExistence type="inferred from homology"/>
<dbReference type="Gene3D" id="3.30.70.80">
    <property type="entry name" value="Peptidase S8 propeptide/proteinase inhibitor I9"/>
    <property type="match status" value="1"/>
</dbReference>
<keyword evidence="5 6" id="KW-0720">Serine protease</keyword>
<evidence type="ECO:0000313" key="10">
    <source>
        <dbReference type="Proteomes" id="UP001169066"/>
    </source>
</evidence>
<feature type="chain" id="PRO_5046783673" evidence="7">
    <location>
        <begin position="25"/>
        <end position="379"/>
    </location>
</feature>
<dbReference type="InterPro" id="IPR037045">
    <property type="entry name" value="S8pro/Inhibitor_I9_sf"/>
</dbReference>
<keyword evidence="4 6" id="KW-0378">Hydrolase</keyword>
<dbReference type="PROSITE" id="PS51892">
    <property type="entry name" value="SUBTILASE"/>
    <property type="match status" value="1"/>
</dbReference>
<dbReference type="PANTHER" id="PTHR43806:SF11">
    <property type="entry name" value="CEREVISIN-RELATED"/>
    <property type="match status" value="1"/>
</dbReference>
<comment type="caution">
    <text evidence="9">The sequence shown here is derived from an EMBL/GenBank/DDBJ whole genome shotgun (WGS) entry which is preliminary data.</text>
</comment>
<dbReference type="InterPro" id="IPR050131">
    <property type="entry name" value="Peptidase_S8_subtilisin-like"/>
</dbReference>
<evidence type="ECO:0000256" key="7">
    <source>
        <dbReference type="SAM" id="SignalP"/>
    </source>
</evidence>
<dbReference type="InterPro" id="IPR000209">
    <property type="entry name" value="Peptidase_S8/S53_dom"/>
</dbReference>
<evidence type="ECO:0000256" key="6">
    <source>
        <dbReference type="PROSITE-ProRule" id="PRU01240"/>
    </source>
</evidence>
<keyword evidence="10" id="KW-1185">Reference proteome</keyword>
<dbReference type="RefSeq" id="WP_289401161.1">
    <property type="nucleotide sequence ID" value="NZ_JAQIBC010000001.1"/>
</dbReference>
<comment type="similarity">
    <text evidence="1 6">Belongs to the peptidase S8 family.</text>
</comment>
<dbReference type="PROSITE" id="PS00138">
    <property type="entry name" value="SUBTILASE_SER"/>
    <property type="match status" value="1"/>
</dbReference>
<feature type="signal peptide" evidence="7">
    <location>
        <begin position="1"/>
        <end position="24"/>
    </location>
</feature>
<dbReference type="Gene3D" id="3.40.50.200">
    <property type="entry name" value="Peptidase S8/S53 domain"/>
    <property type="match status" value="1"/>
</dbReference>
<dbReference type="EMBL" id="JAQIBC010000001">
    <property type="protein sequence ID" value="MDM5263033.1"/>
    <property type="molecule type" value="Genomic_DNA"/>
</dbReference>
<dbReference type="InterPro" id="IPR036852">
    <property type="entry name" value="Peptidase_S8/S53_dom_sf"/>
</dbReference>
<reference evidence="9" key="1">
    <citation type="submission" date="2023-01" db="EMBL/GenBank/DDBJ databases">
        <title>Sulfurovum sp. XTW-4 genome assembly.</title>
        <authorList>
            <person name="Wang J."/>
        </authorList>
    </citation>
    <scope>NUCLEOTIDE SEQUENCE</scope>
    <source>
        <strain evidence="9">XTW-4</strain>
    </source>
</reference>
<dbReference type="PANTHER" id="PTHR43806">
    <property type="entry name" value="PEPTIDASE S8"/>
    <property type="match status" value="1"/>
</dbReference>